<name>H2EFN8_9VIRU</name>
<sequence>MKNFHVFKSSSILVNTTENVSRRNIYSGAVNNTLEQIDTLIYELTNGGKISASNKIRLYEFIKNWFLSSKNFKNKYFPNIFVKQHI</sequence>
<dbReference type="EMBL" id="JN885999">
    <property type="protein sequence ID" value="AEX63303.1"/>
    <property type="molecule type" value="Genomic_DNA"/>
</dbReference>
<accession>H2EFN8</accession>
<gene>
    <name evidence="1" type="ORF">mv_L1101</name>
</gene>
<protein>
    <submittedName>
        <fullName evidence="1">Uncharacterized protein</fullName>
    </submittedName>
</protein>
<proteinExistence type="predicted"/>
<reference evidence="1" key="1">
    <citation type="submission" date="2011-10" db="EMBL/GenBank/DDBJ databases">
        <title>Provirophages and transpovirons: unique mobilome of giant viruses.</title>
        <authorList>
            <person name="Desnues C."/>
            <person name="LaScola B."/>
            <person name="Yutin N."/>
            <person name="Fournous G."/>
            <person name="Koonin E."/>
            <person name="Raoult D."/>
        </authorList>
    </citation>
    <scope>NUCLEOTIDE SEQUENCE</scope>
    <source>
        <strain evidence="1">Mv13-mv</strain>
    </source>
</reference>
<evidence type="ECO:0000313" key="1">
    <source>
        <dbReference type="EMBL" id="AEX63303.1"/>
    </source>
</evidence>
<organism evidence="1">
    <name type="scientific">Moumouvirus sp. 'Monve'</name>
    <dbReference type="NCBI Taxonomy" id="1128131"/>
    <lineage>
        <taxon>Viruses</taxon>
        <taxon>Varidnaviria</taxon>
        <taxon>Bamfordvirae</taxon>
        <taxon>Nucleocytoviricota</taxon>
        <taxon>Megaviricetes</taxon>
        <taxon>Imitervirales</taxon>
        <taxon>Mimiviridae</taxon>
        <taxon>Megamimivirinae</taxon>
        <taxon>Moumouvirus</taxon>
    </lineage>
</organism>